<evidence type="ECO:0000256" key="2">
    <source>
        <dbReference type="SAM" id="Phobius"/>
    </source>
</evidence>
<feature type="signal peptide" evidence="3">
    <location>
        <begin position="1"/>
        <end position="26"/>
    </location>
</feature>
<dbReference type="InterPro" id="IPR034026">
    <property type="entry name" value="EssA"/>
</dbReference>
<keyword evidence="5" id="KW-1185">Reference proteome</keyword>
<evidence type="ECO:0000256" key="1">
    <source>
        <dbReference type="SAM" id="MobiDB-lite"/>
    </source>
</evidence>
<protein>
    <recommendedName>
        <fullName evidence="6">Type VII secretion protein EssA</fullName>
    </recommendedName>
</protein>
<evidence type="ECO:0008006" key="6">
    <source>
        <dbReference type="Google" id="ProtNLM"/>
    </source>
</evidence>
<dbReference type="AlphaFoldDB" id="A0A1G6GY80"/>
<accession>A0A1G6GY80</accession>
<feature type="compositionally biased region" description="Basic and acidic residues" evidence="1">
    <location>
        <begin position="38"/>
        <end position="64"/>
    </location>
</feature>
<feature type="chain" id="PRO_5017402693" description="Type VII secretion protein EssA" evidence="3">
    <location>
        <begin position="27"/>
        <end position="156"/>
    </location>
</feature>
<gene>
    <name evidence="4" type="ORF">SAMN05421737_102148</name>
</gene>
<keyword evidence="3" id="KW-0732">Signal</keyword>
<reference evidence="5" key="1">
    <citation type="submission" date="2016-09" db="EMBL/GenBank/DDBJ databases">
        <authorList>
            <person name="Varghese N."/>
            <person name="Submissions S."/>
        </authorList>
    </citation>
    <scope>NUCLEOTIDE SEQUENCE [LARGE SCALE GENOMIC DNA]</scope>
    <source>
        <strain evidence="5">25nlg</strain>
    </source>
</reference>
<name>A0A1G6GY80_9BACI</name>
<dbReference type="Proteomes" id="UP000242662">
    <property type="component" value="Unassembled WGS sequence"/>
</dbReference>
<organism evidence="4 5">
    <name type="scientific">Shouchella lonarensis</name>
    <dbReference type="NCBI Taxonomy" id="1464122"/>
    <lineage>
        <taxon>Bacteria</taxon>
        <taxon>Bacillati</taxon>
        <taxon>Bacillota</taxon>
        <taxon>Bacilli</taxon>
        <taxon>Bacillales</taxon>
        <taxon>Bacillaceae</taxon>
        <taxon>Shouchella</taxon>
    </lineage>
</organism>
<evidence type="ECO:0000313" key="5">
    <source>
        <dbReference type="Proteomes" id="UP000242662"/>
    </source>
</evidence>
<dbReference type="RefSeq" id="WP_090774726.1">
    <property type="nucleotide sequence ID" value="NZ_FMYM01000002.1"/>
</dbReference>
<evidence type="ECO:0000313" key="4">
    <source>
        <dbReference type="EMBL" id="SDB86873.1"/>
    </source>
</evidence>
<dbReference type="EMBL" id="FMYM01000002">
    <property type="protein sequence ID" value="SDB86873.1"/>
    <property type="molecule type" value="Genomic_DNA"/>
</dbReference>
<proteinExistence type="predicted"/>
<keyword evidence="2" id="KW-1133">Transmembrane helix</keyword>
<sequence>MRFKHLVGCCSAIAILLTVSAPLSFGAEDATPTNPAEYQERTIRPELRKDDTEKDSQEPTRVPEEVNQLQFDQPLEQEYNEMVSALSFTGEDKSTTAAVASHIGLFHVADPLPQEAPHNENASVAWLPWVLGTVVAGLLVTLFVYILPKGFSMTEQ</sequence>
<feature type="transmembrane region" description="Helical" evidence="2">
    <location>
        <begin position="126"/>
        <end position="147"/>
    </location>
</feature>
<dbReference type="Pfam" id="PF10661">
    <property type="entry name" value="EssA"/>
    <property type="match status" value="1"/>
</dbReference>
<keyword evidence="2" id="KW-0812">Transmembrane</keyword>
<evidence type="ECO:0000256" key="3">
    <source>
        <dbReference type="SAM" id="SignalP"/>
    </source>
</evidence>
<keyword evidence="2" id="KW-0472">Membrane</keyword>
<feature type="region of interest" description="Disordered" evidence="1">
    <location>
        <begin position="28"/>
        <end position="67"/>
    </location>
</feature>
<dbReference type="OrthoDB" id="2855990at2"/>